<reference evidence="3 4" key="1">
    <citation type="submission" date="2016-10" db="EMBL/GenBank/DDBJ databases">
        <title>Pseudoalteromonas amylolytica sp. nov., isolated from the surface seawater.</title>
        <authorList>
            <person name="Wu Y.-H."/>
            <person name="Cheng H."/>
            <person name="Jin X.-B."/>
            <person name="Wang C.-S."/>
            <person name="Xu X.-W."/>
        </authorList>
    </citation>
    <scope>NUCLEOTIDE SEQUENCE [LARGE SCALE GENOMIC DNA]</scope>
    <source>
        <strain evidence="3 4">JCM 12483</strain>
    </source>
</reference>
<organism evidence="3 4">
    <name type="scientific">Pseudoalteromonas byunsanensis</name>
    <dbReference type="NCBI Taxonomy" id="327939"/>
    <lineage>
        <taxon>Bacteria</taxon>
        <taxon>Pseudomonadati</taxon>
        <taxon>Pseudomonadota</taxon>
        <taxon>Gammaproteobacteria</taxon>
        <taxon>Alteromonadales</taxon>
        <taxon>Pseudoalteromonadaceae</taxon>
        <taxon>Pseudoalteromonas</taxon>
    </lineage>
</organism>
<evidence type="ECO:0000259" key="2">
    <source>
        <dbReference type="Pfam" id="PF00144"/>
    </source>
</evidence>
<accession>A0A1S1N1C7</accession>
<comment type="caution">
    <text evidence="3">The sequence shown here is derived from an EMBL/GenBank/DDBJ whole genome shotgun (WGS) entry which is preliminary data.</text>
</comment>
<dbReference type="AlphaFoldDB" id="A0A1S1N1C7"/>
<protein>
    <recommendedName>
        <fullName evidence="2">Beta-lactamase-related domain-containing protein</fullName>
    </recommendedName>
</protein>
<dbReference type="SUPFAM" id="SSF56601">
    <property type="entry name" value="beta-lactamase/transpeptidase-like"/>
    <property type="match status" value="1"/>
</dbReference>
<name>A0A1S1N1C7_9GAMM</name>
<feature type="signal peptide" evidence="1">
    <location>
        <begin position="1"/>
        <end position="23"/>
    </location>
</feature>
<dbReference type="InterPro" id="IPR012338">
    <property type="entry name" value="Beta-lactam/transpept-like"/>
</dbReference>
<dbReference type="Pfam" id="PF00144">
    <property type="entry name" value="Beta-lactamase"/>
    <property type="match status" value="1"/>
</dbReference>
<dbReference type="PANTHER" id="PTHR43283">
    <property type="entry name" value="BETA-LACTAMASE-RELATED"/>
    <property type="match status" value="1"/>
</dbReference>
<keyword evidence="1" id="KW-0732">Signal</keyword>
<dbReference type="Gene3D" id="3.40.710.10">
    <property type="entry name" value="DD-peptidase/beta-lactamase superfamily"/>
    <property type="match status" value="1"/>
</dbReference>
<gene>
    <name evidence="3" type="ORF">BIW53_13310</name>
</gene>
<dbReference type="OrthoDB" id="9814204at2"/>
<sequence>MNIRVKHLIVMSLLLGSNITVNANPLDKKPCTKEGAVEVLDTQKTLSFWDFPNLEKPYLEDNPSNRADGIKVGKLGADGGNKNNIITLAKEIASKQHSDIDSLLIAHKDKLIFESYYLRGRVDLPHPQASATKSYVSMALGRAIELGYLSMADLHKPLIHFLKHLDTSELVEGADKITLHKALTMRSGIRLTRSQLDELSKQKEKMKGQTQVQTFLQHSPAISAESQSFNYQNLDPKLVMQVLEAVVPGGAKAFVKTELLDKLGIKTYQWADDVSGLPMAPYHSQMTSRNMLKWGQLAKNKGKWRGEQLISQAFMKEATHSHVRLKQGDIFFTGEHVSNPGYGYYFWQADMQVGDKRYATSSAQGGGGQYIILVDELELIIVFTASTDKERIMELTAQRILPAFI</sequence>
<feature type="domain" description="Beta-lactamase-related" evidence="2">
    <location>
        <begin position="102"/>
        <end position="397"/>
    </location>
</feature>
<evidence type="ECO:0000313" key="3">
    <source>
        <dbReference type="EMBL" id="OHU94989.1"/>
    </source>
</evidence>
<evidence type="ECO:0000313" key="4">
    <source>
        <dbReference type="Proteomes" id="UP000180253"/>
    </source>
</evidence>
<dbReference type="InterPro" id="IPR001466">
    <property type="entry name" value="Beta-lactam-related"/>
</dbReference>
<dbReference type="PANTHER" id="PTHR43283:SF7">
    <property type="entry name" value="BETA-LACTAMASE-RELATED DOMAIN-CONTAINING PROTEIN"/>
    <property type="match status" value="1"/>
</dbReference>
<dbReference type="InterPro" id="IPR050789">
    <property type="entry name" value="Diverse_Enzym_Activities"/>
</dbReference>
<proteinExistence type="predicted"/>
<dbReference type="RefSeq" id="WP_070992505.1">
    <property type="nucleotide sequence ID" value="NZ_CBCSHD010000018.1"/>
</dbReference>
<evidence type="ECO:0000256" key="1">
    <source>
        <dbReference type="SAM" id="SignalP"/>
    </source>
</evidence>
<dbReference type="STRING" id="327939.BIW53_13310"/>
<dbReference type="Proteomes" id="UP000180253">
    <property type="component" value="Unassembled WGS sequence"/>
</dbReference>
<dbReference type="EMBL" id="MNAN01000032">
    <property type="protein sequence ID" value="OHU94989.1"/>
    <property type="molecule type" value="Genomic_DNA"/>
</dbReference>
<keyword evidence="4" id="KW-1185">Reference proteome</keyword>
<feature type="chain" id="PRO_5010298479" description="Beta-lactamase-related domain-containing protein" evidence="1">
    <location>
        <begin position="24"/>
        <end position="405"/>
    </location>
</feature>